<evidence type="ECO:0000313" key="3">
    <source>
        <dbReference type="Proteomes" id="UP001431693"/>
    </source>
</evidence>
<evidence type="ECO:0000313" key="2">
    <source>
        <dbReference type="EMBL" id="MDJ1128995.1"/>
    </source>
</evidence>
<protein>
    <submittedName>
        <fullName evidence="2">PTS sugar transporter subunit IIA</fullName>
    </submittedName>
</protein>
<keyword evidence="2" id="KW-0813">Transport</keyword>
<dbReference type="PANTHER" id="PTHR47738:SF3">
    <property type="entry name" value="PHOSPHOTRANSFERASE SYSTEM MANNITOL_FRUCTOSE-SPECIFIC IIA DOMAIN CONTAINING PROTEIN"/>
    <property type="match status" value="1"/>
</dbReference>
<dbReference type="InterPro" id="IPR051541">
    <property type="entry name" value="PTS_SugarTrans_NitroReg"/>
</dbReference>
<dbReference type="PANTHER" id="PTHR47738">
    <property type="entry name" value="PTS SYSTEM FRUCTOSE-LIKE EIIA COMPONENT-RELATED"/>
    <property type="match status" value="1"/>
</dbReference>
<reference evidence="2" key="1">
    <citation type="submission" date="2023-05" db="EMBL/GenBank/DDBJ databases">
        <title>[olsenella] sp. nov., isolated from a pig farm feces dump.</title>
        <authorList>
            <person name="Chang Y.-H."/>
        </authorList>
    </citation>
    <scope>NUCLEOTIDE SEQUENCE</scope>
    <source>
        <strain evidence="2">YH-ols2217</strain>
    </source>
</reference>
<organism evidence="2 3">
    <name type="scientific">Kribbibacterium absianum</name>
    <dbReference type="NCBI Taxonomy" id="3044210"/>
    <lineage>
        <taxon>Bacteria</taxon>
        <taxon>Bacillati</taxon>
        <taxon>Actinomycetota</taxon>
        <taxon>Coriobacteriia</taxon>
        <taxon>Coriobacteriales</taxon>
        <taxon>Kribbibacteriaceae</taxon>
        <taxon>Kribbibacterium</taxon>
    </lineage>
</organism>
<dbReference type="InterPro" id="IPR002178">
    <property type="entry name" value="PTS_EIIA_type-2_dom"/>
</dbReference>
<dbReference type="InterPro" id="IPR016152">
    <property type="entry name" value="PTrfase/Anion_transptr"/>
</dbReference>
<dbReference type="Proteomes" id="UP001431693">
    <property type="component" value="Unassembled WGS sequence"/>
</dbReference>
<dbReference type="PROSITE" id="PS51094">
    <property type="entry name" value="PTS_EIIA_TYPE_2"/>
    <property type="match status" value="1"/>
</dbReference>
<dbReference type="Pfam" id="PF00359">
    <property type="entry name" value="PTS_EIIA_2"/>
    <property type="match status" value="1"/>
</dbReference>
<dbReference type="SUPFAM" id="SSF55804">
    <property type="entry name" value="Phoshotransferase/anion transport protein"/>
    <property type="match status" value="1"/>
</dbReference>
<proteinExistence type="predicted"/>
<name>A0ABT6ZIW6_9ACTN</name>
<comment type="caution">
    <text evidence="2">The sequence shown here is derived from an EMBL/GenBank/DDBJ whole genome shotgun (WGS) entry which is preliminary data.</text>
</comment>
<dbReference type="CDD" id="cd00211">
    <property type="entry name" value="PTS_IIA_fru"/>
    <property type="match status" value="1"/>
</dbReference>
<keyword evidence="3" id="KW-1185">Reference proteome</keyword>
<dbReference type="Gene3D" id="3.40.930.10">
    <property type="entry name" value="Mannitol-specific EII, Chain A"/>
    <property type="match status" value="1"/>
</dbReference>
<feature type="domain" description="PTS EIIA type-2" evidence="1">
    <location>
        <begin position="7"/>
        <end position="155"/>
    </location>
</feature>
<accession>A0ABT6ZIW6</accession>
<gene>
    <name evidence="2" type="ORF">QJ043_02710</name>
</gene>
<dbReference type="EMBL" id="JASJEX010000001">
    <property type="protein sequence ID" value="MDJ1128995.1"/>
    <property type="molecule type" value="Genomic_DNA"/>
</dbReference>
<evidence type="ECO:0000259" key="1">
    <source>
        <dbReference type="PROSITE" id="PS51094"/>
    </source>
</evidence>
<dbReference type="RefSeq" id="WP_283712628.1">
    <property type="nucleotide sequence ID" value="NZ_JASJEW010000001.1"/>
</dbReference>
<keyword evidence="2" id="KW-0762">Sugar transport</keyword>
<sequence length="161" mass="17773">MGTVDVSLIKPELVFFDIDAEDADDLFAQLGARLDERGYIKDTWYDAVREREAAYPTGLACESIQVAIPHVDPEHIGRPYIAVVRPAKPVPFTHMAGLDVPVNAELVINLGLLAHAEDQVAVLQALMNIFMDDAKVEELRRQTTEEGMAETLARLCVEAAE</sequence>